<dbReference type="EMBL" id="MT141570">
    <property type="protein sequence ID" value="QJA67405.1"/>
    <property type="molecule type" value="Genomic_DNA"/>
</dbReference>
<reference evidence="2" key="1">
    <citation type="submission" date="2020-03" db="EMBL/GenBank/DDBJ databases">
        <title>The deep terrestrial virosphere.</title>
        <authorList>
            <person name="Holmfeldt K."/>
            <person name="Nilsson E."/>
            <person name="Simone D."/>
            <person name="Lopez-Fernandez M."/>
            <person name="Wu X."/>
            <person name="de Brujin I."/>
            <person name="Lundin D."/>
            <person name="Andersson A."/>
            <person name="Bertilsson S."/>
            <person name="Dopson M."/>
        </authorList>
    </citation>
    <scope>NUCLEOTIDE SEQUENCE</scope>
    <source>
        <strain evidence="4">MM171A00166</strain>
        <strain evidence="6">MM415A00140</strain>
        <strain evidence="3">MM415B00227</strain>
        <strain evidence="2">TM448A00134</strain>
        <strain evidence="5">TM448B00166</strain>
    </source>
</reference>
<dbReference type="EMBL" id="MT143701">
    <property type="protein sequence ID" value="QJB00817.1"/>
    <property type="molecule type" value="Genomic_DNA"/>
</dbReference>
<evidence type="ECO:0000313" key="4">
    <source>
        <dbReference type="EMBL" id="QJB00817.1"/>
    </source>
</evidence>
<protein>
    <submittedName>
        <fullName evidence="2">Uncharacterized protein</fullName>
    </submittedName>
</protein>
<evidence type="ECO:0000313" key="2">
    <source>
        <dbReference type="EMBL" id="QJA44716.1"/>
    </source>
</evidence>
<feature type="region of interest" description="Disordered" evidence="1">
    <location>
        <begin position="76"/>
        <end position="100"/>
    </location>
</feature>
<dbReference type="EMBL" id="MT145197">
    <property type="protein sequence ID" value="QJI05259.1"/>
    <property type="molecule type" value="Genomic_DNA"/>
</dbReference>
<gene>
    <name evidence="4" type="ORF">MM171A00166_0060</name>
    <name evidence="6" type="ORF">MM415A00140_0009</name>
    <name evidence="3" type="ORF">MM415B00227_0067</name>
    <name evidence="2" type="ORF">TM448A00134_0050</name>
    <name evidence="5" type="ORF">TM448B00166_0051</name>
</gene>
<proteinExistence type="predicted"/>
<feature type="compositionally biased region" description="Basic and acidic residues" evidence="1">
    <location>
        <begin position="76"/>
        <end position="86"/>
    </location>
</feature>
<dbReference type="AlphaFoldDB" id="A0A6H1Z9Y5"/>
<sequence>MGGEQAMTDPTLLRRAIESVGIEKPSDYTLVLEELERLMDEAKLKSVAAAIAEEVRVSVERLLPVLLDEDNDAHEKTDAEWDRMEEAAASTHRRDDDDDTIYSGAEEVETLMDERLVEKVARSLAAAFPNGSDTLHYLYESAAGEYNELAKVAIDASGLPALIRAATDLVKEAEEMGFGKTSEKALPGSWDALVQALTLIGTEPPSKG</sequence>
<name>A0A6H1Z9Y5_9ZZZZ</name>
<evidence type="ECO:0000313" key="5">
    <source>
        <dbReference type="EMBL" id="QJH94007.1"/>
    </source>
</evidence>
<dbReference type="EMBL" id="MT144594">
    <property type="protein sequence ID" value="QJH94007.1"/>
    <property type="molecule type" value="Genomic_DNA"/>
</dbReference>
<accession>A0A6H1Z9Y5</accession>
<organism evidence="2">
    <name type="scientific">viral metagenome</name>
    <dbReference type="NCBI Taxonomy" id="1070528"/>
    <lineage>
        <taxon>unclassified sequences</taxon>
        <taxon>metagenomes</taxon>
        <taxon>organismal metagenomes</taxon>
    </lineage>
</organism>
<evidence type="ECO:0000313" key="6">
    <source>
        <dbReference type="EMBL" id="QJI05259.1"/>
    </source>
</evidence>
<dbReference type="EMBL" id="MT143979">
    <property type="protein sequence ID" value="QJA44716.1"/>
    <property type="molecule type" value="Genomic_DNA"/>
</dbReference>
<evidence type="ECO:0000256" key="1">
    <source>
        <dbReference type="SAM" id="MobiDB-lite"/>
    </source>
</evidence>
<evidence type="ECO:0000313" key="3">
    <source>
        <dbReference type="EMBL" id="QJA67405.1"/>
    </source>
</evidence>